<evidence type="ECO:0000259" key="3">
    <source>
        <dbReference type="Pfam" id="PF02638"/>
    </source>
</evidence>
<evidence type="ECO:0000256" key="1">
    <source>
        <dbReference type="ARBA" id="ARBA00022729"/>
    </source>
</evidence>
<keyword evidence="1 2" id="KW-0732">Signal</keyword>
<comment type="caution">
    <text evidence="4">The sequence shown here is derived from an EMBL/GenBank/DDBJ whole genome shotgun (WGS) entry which is preliminary data.</text>
</comment>
<feature type="signal peptide" evidence="2">
    <location>
        <begin position="1"/>
        <end position="21"/>
    </location>
</feature>
<dbReference type="EMBL" id="DXFQ01000111">
    <property type="protein sequence ID" value="HIX20170.1"/>
    <property type="molecule type" value="Genomic_DNA"/>
</dbReference>
<sequence length="475" mass="52739">MKRFLALALIVCLCLGAPAQAWQQVHENAPEPAREFRAAWVATVYNLDWPSRAGLSAAQQRAELLSIIEQARKLRLNAIILQVRPNGDALYNSRYEPWSAWLSGAGVNPGYDPLAFAVAEAHKRGIEVHAWFNPFRATISGRPVGKGHISLKRRDLLRKAGSTMILDPSSSDARQHVLRVILDVVRRYDIDGVHLDDYFYPYPPNHNIADGKTPAQRRAAINSFVSTLYSEVKDAKPWVRVGISPFGIWQPGYPRGVEAQVNAYEHLACDARLWLQKGWVDYLSPQLYWRISGKQSFTALMQWWSSINPARPVWPGIASVRIKSKEDPGRTAAEIGAQIAATRKLARQSSGQLFWSWRSLAGNRGGVQSELARYYTGLAIPPAMPWCGTARPGRPSVAAQDARGGCRLSWRPADSSARKWVIQLGSRGRWFTYCVLPGNVKSIMLPSVVSSRIDRIAVRPMSACGNSGIPGVLAR</sequence>
<dbReference type="SUPFAM" id="SSF51445">
    <property type="entry name" value="(Trans)glycosidases"/>
    <property type="match status" value="1"/>
</dbReference>
<feature type="domain" description="Glycosyl hydrolase-like 10" evidence="3">
    <location>
        <begin position="35"/>
        <end position="321"/>
    </location>
</feature>
<dbReference type="Proteomes" id="UP000823964">
    <property type="component" value="Unassembled WGS sequence"/>
</dbReference>
<accession>A0A9D1VCA3</accession>
<gene>
    <name evidence="4" type="ORF">H9862_06170</name>
</gene>
<dbReference type="Pfam" id="PF02638">
    <property type="entry name" value="GHL10"/>
    <property type="match status" value="1"/>
</dbReference>
<dbReference type="Gene3D" id="3.20.20.80">
    <property type="entry name" value="Glycosidases"/>
    <property type="match status" value="1"/>
</dbReference>
<dbReference type="InterPro" id="IPR017853">
    <property type="entry name" value="GH"/>
</dbReference>
<reference evidence="4" key="2">
    <citation type="submission" date="2021-04" db="EMBL/GenBank/DDBJ databases">
        <authorList>
            <person name="Gilroy R."/>
        </authorList>
    </citation>
    <scope>NUCLEOTIDE SEQUENCE</scope>
    <source>
        <strain evidence="4">14975</strain>
    </source>
</reference>
<reference evidence="4" key="1">
    <citation type="journal article" date="2021" name="PeerJ">
        <title>Extensive microbial diversity within the chicken gut microbiome revealed by metagenomics and culture.</title>
        <authorList>
            <person name="Gilroy R."/>
            <person name="Ravi A."/>
            <person name="Getino M."/>
            <person name="Pursley I."/>
            <person name="Horton D.L."/>
            <person name="Alikhan N.F."/>
            <person name="Baker D."/>
            <person name="Gharbi K."/>
            <person name="Hall N."/>
            <person name="Watson M."/>
            <person name="Adriaenssens E.M."/>
            <person name="Foster-Nyarko E."/>
            <person name="Jarju S."/>
            <person name="Secka A."/>
            <person name="Antonio M."/>
            <person name="Oren A."/>
            <person name="Chaudhuri R.R."/>
            <person name="La Ragione R."/>
            <person name="Hildebrand F."/>
            <person name="Pallen M.J."/>
        </authorList>
    </citation>
    <scope>NUCLEOTIDE SEQUENCE</scope>
    <source>
        <strain evidence="4">14975</strain>
    </source>
</reference>
<dbReference type="InterPro" id="IPR003790">
    <property type="entry name" value="GHL10"/>
</dbReference>
<organism evidence="4 5">
    <name type="scientific">Candidatus Akkermansia intestinigallinarum</name>
    <dbReference type="NCBI Taxonomy" id="2838431"/>
    <lineage>
        <taxon>Bacteria</taxon>
        <taxon>Pseudomonadati</taxon>
        <taxon>Verrucomicrobiota</taxon>
        <taxon>Verrucomicrobiia</taxon>
        <taxon>Verrucomicrobiales</taxon>
        <taxon>Akkermansiaceae</taxon>
        <taxon>Akkermansia</taxon>
    </lineage>
</organism>
<dbReference type="AlphaFoldDB" id="A0A9D1VCA3"/>
<evidence type="ECO:0000313" key="4">
    <source>
        <dbReference type="EMBL" id="HIX20170.1"/>
    </source>
</evidence>
<dbReference type="PANTHER" id="PTHR43405:SF1">
    <property type="entry name" value="GLYCOSYL HYDROLASE DIGH"/>
    <property type="match status" value="1"/>
</dbReference>
<name>A0A9D1VCA3_9BACT</name>
<dbReference type="PANTHER" id="PTHR43405">
    <property type="entry name" value="GLYCOSYL HYDROLASE DIGH"/>
    <property type="match status" value="1"/>
</dbReference>
<dbReference type="InterPro" id="IPR052177">
    <property type="entry name" value="Divisome_Glycosyl_Hydrolase"/>
</dbReference>
<evidence type="ECO:0000313" key="5">
    <source>
        <dbReference type="Proteomes" id="UP000823964"/>
    </source>
</evidence>
<protein>
    <submittedName>
        <fullName evidence="4">Family 10 glycosylhydrolase</fullName>
    </submittedName>
</protein>
<evidence type="ECO:0000256" key="2">
    <source>
        <dbReference type="SAM" id="SignalP"/>
    </source>
</evidence>
<feature type="chain" id="PRO_5039051401" evidence="2">
    <location>
        <begin position="22"/>
        <end position="475"/>
    </location>
</feature>
<proteinExistence type="predicted"/>